<feature type="transmembrane region" description="Helical" evidence="1">
    <location>
        <begin position="84"/>
        <end position="103"/>
    </location>
</feature>
<feature type="transmembrane region" description="Helical" evidence="1">
    <location>
        <begin position="12"/>
        <end position="32"/>
    </location>
</feature>
<dbReference type="AlphaFoldDB" id="A0A369YJK0"/>
<sequence length="104" mass="11900">MTTKSSRKLVVQSIRIVGVLVLTFLFLALLGAFVTKFLPDVDVQRWFYDTRWIWFFVRLALYAFVLSIVYAIQKRNPTAMPKMAKVLVVSILIFAEGISQISLA</sequence>
<proteinExistence type="predicted"/>
<dbReference type="EMBL" id="QEPN01000006">
    <property type="protein sequence ID" value="RDE70919.1"/>
    <property type="molecule type" value="Genomic_DNA"/>
</dbReference>
<dbReference type="RefSeq" id="WP_111403472.1">
    <property type="nucleotide sequence ID" value="NZ_QEPN01000006.1"/>
</dbReference>
<gene>
    <name evidence="2" type="ORF">DPV93_07880</name>
</gene>
<comment type="caution">
    <text evidence="2">The sequence shown here is derived from an EMBL/GenBank/DDBJ whole genome shotgun (WGS) entry which is preliminary data.</text>
</comment>
<evidence type="ECO:0000313" key="3">
    <source>
        <dbReference type="Proteomes" id="UP000253872"/>
    </source>
</evidence>
<keyword evidence="1" id="KW-0812">Transmembrane</keyword>
<evidence type="ECO:0000313" key="2">
    <source>
        <dbReference type="EMBL" id="RDE70919.1"/>
    </source>
</evidence>
<evidence type="ECO:0000256" key="1">
    <source>
        <dbReference type="SAM" id="Phobius"/>
    </source>
</evidence>
<keyword evidence="1" id="KW-0472">Membrane</keyword>
<reference evidence="2 3" key="1">
    <citation type="submission" date="2018-05" db="EMBL/GenBank/DDBJ databases">
        <title>Draft Genome Sequences for a Diverse set of 7 Haemophilus Species.</title>
        <authorList>
            <person name="Nichols M."/>
            <person name="Topaz N."/>
            <person name="Wang X."/>
            <person name="Wang X."/>
            <person name="Boxrud D."/>
        </authorList>
    </citation>
    <scope>NUCLEOTIDE SEQUENCE [LARGE SCALE GENOMIC DNA]</scope>
    <source>
        <strain evidence="2 3">C2002001239</strain>
    </source>
</reference>
<name>A0A369YJK0_9PAST</name>
<organism evidence="2 3">
    <name type="scientific">Haemophilus sputorum</name>
    <dbReference type="NCBI Taxonomy" id="1078480"/>
    <lineage>
        <taxon>Bacteria</taxon>
        <taxon>Pseudomonadati</taxon>
        <taxon>Pseudomonadota</taxon>
        <taxon>Gammaproteobacteria</taxon>
        <taxon>Pasteurellales</taxon>
        <taxon>Pasteurellaceae</taxon>
        <taxon>Haemophilus</taxon>
    </lineage>
</organism>
<keyword evidence="1" id="KW-1133">Transmembrane helix</keyword>
<accession>A0A369YJK0</accession>
<protein>
    <submittedName>
        <fullName evidence="2">Uncharacterized protein</fullName>
    </submittedName>
</protein>
<feature type="transmembrane region" description="Helical" evidence="1">
    <location>
        <begin position="52"/>
        <end position="72"/>
    </location>
</feature>
<dbReference type="Proteomes" id="UP000253872">
    <property type="component" value="Unassembled WGS sequence"/>
</dbReference>